<dbReference type="InterPro" id="IPR012944">
    <property type="entry name" value="SusD_RagB_dom"/>
</dbReference>
<name>A0A414MIK6_9BACE</name>
<evidence type="ECO:0000256" key="3">
    <source>
        <dbReference type="ARBA" id="ARBA00022729"/>
    </source>
</evidence>
<keyword evidence="5" id="KW-0998">Cell outer membrane</keyword>
<feature type="chain" id="PRO_5019575759" evidence="6">
    <location>
        <begin position="24"/>
        <end position="638"/>
    </location>
</feature>
<evidence type="ECO:0000313" key="9">
    <source>
        <dbReference type="EMBL" id="RHF11651.1"/>
    </source>
</evidence>
<dbReference type="PROSITE" id="PS51257">
    <property type="entry name" value="PROKAR_LIPOPROTEIN"/>
    <property type="match status" value="1"/>
</dbReference>
<evidence type="ECO:0000256" key="1">
    <source>
        <dbReference type="ARBA" id="ARBA00004442"/>
    </source>
</evidence>
<comment type="caution">
    <text evidence="9">The sequence shown here is derived from an EMBL/GenBank/DDBJ whole genome shotgun (WGS) entry which is preliminary data.</text>
</comment>
<dbReference type="RefSeq" id="WP_004294274.1">
    <property type="nucleotide sequence ID" value="NZ_JADNLN010000002.1"/>
</dbReference>
<dbReference type="Gene3D" id="1.25.40.390">
    <property type="match status" value="1"/>
</dbReference>
<reference evidence="9 10" key="1">
    <citation type="submission" date="2018-08" db="EMBL/GenBank/DDBJ databases">
        <title>A genome reference for cultivated species of the human gut microbiota.</title>
        <authorList>
            <person name="Zou Y."/>
            <person name="Xue W."/>
            <person name="Luo G."/>
        </authorList>
    </citation>
    <scope>NUCLEOTIDE SEQUENCE [LARGE SCALE GENOMIC DNA]</scope>
    <source>
        <strain evidence="9 10">AM26-26AC</strain>
    </source>
</reference>
<evidence type="ECO:0000259" key="8">
    <source>
        <dbReference type="Pfam" id="PF14322"/>
    </source>
</evidence>
<dbReference type="Proteomes" id="UP000283538">
    <property type="component" value="Unassembled WGS sequence"/>
</dbReference>
<dbReference type="EMBL" id="QSLA01000002">
    <property type="protein sequence ID" value="RHF11651.1"/>
    <property type="molecule type" value="Genomic_DNA"/>
</dbReference>
<dbReference type="SUPFAM" id="SSF48452">
    <property type="entry name" value="TPR-like"/>
    <property type="match status" value="1"/>
</dbReference>
<evidence type="ECO:0000259" key="7">
    <source>
        <dbReference type="Pfam" id="PF07980"/>
    </source>
</evidence>
<evidence type="ECO:0000313" key="10">
    <source>
        <dbReference type="Proteomes" id="UP000283538"/>
    </source>
</evidence>
<feature type="signal peptide" evidence="6">
    <location>
        <begin position="1"/>
        <end position="23"/>
    </location>
</feature>
<organism evidence="9 10">
    <name type="scientific">Bacteroides eggerthii</name>
    <dbReference type="NCBI Taxonomy" id="28111"/>
    <lineage>
        <taxon>Bacteria</taxon>
        <taxon>Pseudomonadati</taxon>
        <taxon>Bacteroidota</taxon>
        <taxon>Bacteroidia</taxon>
        <taxon>Bacteroidales</taxon>
        <taxon>Bacteroidaceae</taxon>
        <taxon>Bacteroides</taxon>
    </lineage>
</organism>
<dbReference type="InterPro" id="IPR011990">
    <property type="entry name" value="TPR-like_helical_dom_sf"/>
</dbReference>
<sequence length="638" mass="73615">MKLLKSIKLIGGALLFSSGVLMTSCDFLDIVPPEQVGMDDTVKDANETEDFLYSCYANVNNPIQYRNVEASADEFATPQAWGELQHKIAYDLLIPISETPQDWNLCYKYIGQTLLFLEYLPKAQGITEQQRAEYEAEAYFLLAYYHFQVLRMYGPCPITDKRIDPETPSSQYNGRFHYDAVTNWIVKTLDEKVIKGYNLPTERTENTRGRATHAIACALKARVLVYAASPLWNGGFPYKDWRNKISTSLDGVDYGTELVSLTYDPQKWERARVACEEALKEARIAGHKLYEDLEMYDRQNISLSNIYIPGGATDEFKKRVLMLRYLTSSRYNEGNTEYIWGVSKDDGYAPDCMMPWRVLQKNDGNWVDGYNSYAPYLGSMEKFYTKDGKFLDTTQPDLLQRAGVDESRPDIINLAINREPRFYAWMAFDQGDWGTTTAEGKPVRLEMKDSQKQGLNPELHYRDRCETGFLSQKFVRPNRRYDRNGNVTNDRFQRPLIRMAELYLNLAECYAAQGNTPKALENLNKVHQRAGLPAITEADITESERTLTDWILNERFVEFYGEGHRFYDLRRYMVAPQYLSAGKREGLNAVEKMNPTFAEFNQRVKVNQPYKWSTRMYILPIIQSEIGKNTNLVQAPGY</sequence>
<evidence type="ECO:0000256" key="2">
    <source>
        <dbReference type="ARBA" id="ARBA00006275"/>
    </source>
</evidence>
<comment type="subcellular location">
    <subcellularLocation>
        <location evidence="1">Cell outer membrane</location>
    </subcellularLocation>
</comment>
<evidence type="ECO:0000256" key="5">
    <source>
        <dbReference type="ARBA" id="ARBA00023237"/>
    </source>
</evidence>
<feature type="domain" description="RagB/SusD" evidence="7">
    <location>
        <begin position="337"/>
        <end position="638"/>
    </location>
</feature>
<dbReference type="Pfam" id="PF07980">
    <property type="entry name" value="SusD_RagB"/>
    <property type="match status" value="1"/>
</dbReference>
<evidence type="ECO:0000256" key="6">
    <source>
        <dbReference type="SAM" id="SignalP"/>
    </source>
</evidence>
<accession>A0A414MIK6</accession>
<dbReference type="AlphaFoldDB" id="A0A414MIK6"/>
<keyword evidence="3 6" id="KW-0732">Signal</keyword>
<gene>
    <name evidence="9" type="ORF">DW701_02365</name>
</gene>
<proteinExistence type="inferred from homology"/>
<feature type="domain" description="SusD-like N-terminal" evidence="8">
    <location>
        <begin position="26"/>
        <end position="223"/>
    </location>
</feature>
<comment type="similarity">
    <text evidence="2">Belongs to the SusD family.</text>
</comment>
<protein>
    <submittedName>
        <fullName evidence="9">RagB/SusD family nutrient uptake outer membrane protein</fullName>
    </submittedName>
</protein>
<dbReference type="Pfam" id="PF14322">
    <property type="entry name" value="SusD-like_3"/>
    <property type="match status" value="1"/>
</dbReference>
<evidence type="ECO:0000256" key="4">
    <source>
        <dbReference type="ARBA" id="ARBA00023136"/>
    </source>
</evidence>
<dbReference type="InterPro" id="IPR033985">
    <property type="entry name" value="SusD-like_N"/>
</dbReference>
<dbReference type="GO" id="GO:0009279">
    <property type="term" value="C:cell outer membrane"/>
    <property type="evidence" value="ECO:0007669"/>
    <property type="project" value="UniProtKB-SubCell"/>
</dbReference>
<keyword evidence="4" id="KW-0472">Membrane</keyword>